<dbReference type="Gene3D" id="3.40.50.300">
    <property type="entry name" value="P-loop containing nucleotide triphosphate hydrolases"/>
    <property type="match status" value="1"/>
</dbReference>
<dbReference type="GO" id="GO:0000400">
    <property type="term" value="F:four-way junction DNA binding"/>
    <property type="evidence" value="ECO:0007669"/>
    <property type="project" value="TreeGrafter"/>
</dbReference>
<keyword evidence="3" id="KW-0227">DNA damage</keyword>
<dbReference type="AlphaFoldDB" id="A0A3B3ZFQ8"/>
<keyword evidence="10" id="KW-1185">Reference proteome</keyword>
<reference evidence="9" key="2">
    <citation type="submission" date="2025-09" db="UniProtKB">
        <authorList>
            <consortium name="Ensembl"/>
        </authorList>
    </citation>
    <scope>IDENTIFICATION</scope>
</reference>
<comment type="subcellular location">
    <subcellularLocation>
        <location evidence="1">Nucleus</location>
    </subcellularLocation>
</comment>
<dbReference type="GO" id="GO:0007131">
    <property type="term" value="P:reciprocal meiotic recombination"/>
    <property type="evidence" value="ECO:0007669"/>
    <property type="project" value="TreeGrafter"/>
</dbReference>
<feature type="domain" description="RecA family profile 1" evidence="8">
    <location>
        <begin position="75"/>
        <end position="262"/>
    </location>
</feature>
<dbReference type="CDD" id="cd19492">
    <property type="entry name" value="Rad51C"/>
    <property type="match status" value="1"/>
</dbReference>
<evidence type="ECO:0000313" key="9">
    <source>
        <dbReference type="Ensembl" id="ENSPMGP00000003418.1"/>
    </source>
</evidence>
<dbReference type="InterPro" id="IPR003593">
    <property type="entry name" value="AAA+_ATPase"/>
</dbReference>
<evidence type="ECO:0000256" key="1">
    <source>
        <dbReference type="ARBA" id="ARBA00004123"/>
    </source>
</evidence>
<dbReference type="InterPro" id="IPR020588">
    <property type="entry name" value="RecA_ATP-bd"/>
</dbReference>
<evidence type="ECO:0000256" key="6">
    <source>
        <dbReference type="ARBA" id="ARBA00023242"/>
    </source>
</evidence>
<dbReference type="CTD" id="5889"/>
<evidence type="ECO:0000256" key="3">
    <source>
        <dbReference type="ARBA" id="ARBA00022763"/>
    </source>
</evidence>
<dbReference type="GeneID" id="117373619"/>
<dbReference type="GO" id="GO:0000707">
    <property type="term" value="P:meiotic DNA recombinase assembly"/>
    <property type="evidence" value="ECO:0007669"/>
    <property type="project" value="TreeGrafter"/>
</dbReference>
<protein>
    <recommendedName>
        <fullName evidence="7">DNA repair protein RAD51 homolog 3</fullName>
    </recommendedName>
</protein>
<dbReference type="PANTHER" id="PTHR46239:SF1">
    <property type="entry name" value="DNA REPAIR PROTEIN RAD51 HOMOLOG 3"/>
    <property type="match status" value="1"/>
</dbReference>
<dbReference type="GO" id="GO:0005524">
    <property type="term" value="F:ATP binding"/>
    <property type="evidence" value="ECO:0007669"/>
    <property type="project" value="UniProtKB-KW"/>
</dbReference>
<keyword evidence="5" id="KW-0234">DNA repair</keyword>
<dbReference type="InterPro" id="IPR027417">
    <property type="entry name" value="P-loop_NTPase"/>
</dbReference>
<evidence type="ECO:0000256" key="5">
    <source>
        <dbReference type="ARBA" id="ARBA00023204"/>
    </source>
</evidence>
<dbReference type="STRING" id="409849.ENSPMGP00000003418"/>
<name>A0A3B3ZFQ8_9GOBI</name>
<dbReference type="InterPro" id="IPR052093">
    <property type="entry name" value="HR_Repair_Mediator"/>
</dbReference>
<reference evidence="9" key="1">
    <citation type="submission" date="2025-08" db="UniProtKB">
        <authorList>
            <consortium name="Ensembl"/>
        </authorList>
    </citation>
    <scope>IDENTIFICATION</scope>
</reference>
<dbReference type="OrthoDB" id="5957327at2759"/>
<proteinExistence type="predicted"/>
<dbReference type="Ensembl" id="ENSPMGT00000003625.1">
    <property type="protein sequence ID" value="ENSPMGP00000003418.1"/>
    <property type="gene ID" value="ENSPMGG00000002897.1"/>
</dbReference>
<evidence type="ECO:0000256" key="7">
    <source>
        <dbReference type="ARBA" id="ARBA00040674"/>
    </source>
</evidence>
<dbReference type="RefSeq" id="XP_033825573.1">
    <property type="nucleotide sequence ID" value="XM_033969682.2"/>
</dbReference>
<dbReference type="PROSITE" id="PS50162">
    <property type="entry name" value="RECA_2"/>
    <property type="match status" value="1"/>
</dbReference>
<dbReference type="SMART" id="SM00382">
    <property type="entry name" value="AAA"/>
    <property type="match status" value="1"/>
</dbReference>
<evidence type="ECO:0000313" key="10">
    <source>
        <dbReference type="Proteomes" id="UP000261520"/>
    </source>
</evidence>
<dbReference type="PANTHER" id="PTHR46239">
    <property type="entry name" value="DNA REPAIR PROTEIN RAD51 HOMOLOG 3 RAD51C"/>
    <property type="match status" value="1"/>
</dbReference>
<dbReference type="Pfam" id="PF08423">
    <property type="entry name" value="Rad51"/>
    <property type="match status" value="1"/>
</dbReference>
<keyword evidence="6" id="KW-0539">Nucleus</keyword>
<dbReference type="SUPFAM" id="SSF52540">
    <property type="entry name" value="P-loop containing nucleoside triphosphate hydrolases"/>
    <property type="match status" value="1"/>
</dbReference>
<sequence>MQRPVWSLPLSSAVISKLNRRGYQCTADIEHLTAGQLSTETGVKEEEASEVLDLVDHQRYPVSITALELLQREAELKPIVTFCSELDRALGGGIPLGKTIELCGVPGIGKTQLCLQLAVDVQIPECFGGLGAQCLFIDTEGTFFLERLREMAAAVVRHCSLLTEDQEQQDAMRTFTVEKILSNLFVVRCDDSMELLSQISDLPAFLSDHPEVRLIIIDSIAFPFRLHFEDLPLRTRLLLGAAHQLAALATTRNTTVVMTNQMTTRVQGEGSRLIPALGENWGHAANIRLLLQWIDCKRMATIIKSSSHMSTTVHYQINTDGFRDLSEASKRAKVQTEDQKAVGNS</sequence>
<dbReference type="GO" id="GO:0033063">
    <property type="term" value="C:Rad51B-Rad51C-Rad51D-XRCC2 complex"/>
    <property type="evidence" value="ECO:0007669"/>
    <property type="project" value="TreeGrafter"/>
</dbReference>
<organism evidence="9 10">
    <name type="scientific">Periophthalmus magnuspinnatus</name>
    <dbReference type="NCBI Taxonomy" id="409849"/>
    <lineage>
        <taxon>Eukaryota</taxon>
        <taxon>Metazoa</taxon>
        <taxon>Chordata</taxon>
        <taxon>Craniata</taxon>
        <taxon>Vertebrata</taxon>
        <taxon>Euteleostomi</taxon>
        <taxon>Actinopterygii</taxon>
        <taxon>Neopterygii</taxon>
        <taxon>Teleostei</taxon>
        <taxon>Neoteleostei</taxon>
        <taxon>Acanthomorphata</taxon>
        <taxon>Gobiaria</taxon>
        <taxon>Gobiiformes</taxon>
        <taxon>Gobioidei</taxon>
        <taxon>Gobiidae</taxon>
        <taxon>Oxudercinae</taxon>
        <taxon>Periophthalmus</taxon>
    </lineage>
</organism>
<dbReference type="InterPro" id="IPR016467">
    <property type="entry name" value="DNA_recomb/repair_RecA-like"/>
</dbReference>
<dbReference type="Proteomes" id="UP000261520">
    <property type="component" value="Unplaced"/>
</dbReference>
<keyword evidence="4" id="KW-0067">ATP-binding</keyword>
<dbReference type="GO" id="GO:0033065">
    <property type="term" value="C:Rad51C-XRCC3 complex"/>
    <property type="evidence" value="ECO:0007669"/>
    <property type="project" value="TreeGrafter"/>
</dbReference>
<evidence type="ECO:0000256" key="2">
    <source>
        <dbReference type="ARBA" id="ARBA00022741"/>
    </source>
</evidence>
<dbReference type="InterPro" id="IPR013632">
    <property type="entry name" value="Rad51_C"/>
</dbReference>
<dbReference type="PIRSF" id="PIRSF005856">
    <property type="entry name" value="Rad51"/>
    <property type="match status" value="1"/>
</dbReference>
<dbReference type="GO" id="GO:0008821">
    <property type="term" value="F:crossover junction DNA endonuclease activity"/>
    <property type="evidence" value="ECO:0007669"/>
    <property type="project" value="TreeGrafter"/>
</dbReference>
<accession>A0A3B3ZFQ8</accession>
<dbReference type="GO" id="GO:0140664">
    <property type="term" value="F:ATP-dependent DNA damage sensor activity"/>
    <property type="evidence" value="ECO:0007669"/>
    <property type="project" value="InterPro"/>
</dbReference>
<dbReference type="GO" id="GO:0005657">
    <property type="term" value="C:replication fork"/>
    <property type="evidence" value="ECO:0007669"/>
    <property type="project" value="TreeGrafter"/>
</dbReference>
<evidence type="ECO:0000259" key="8">
    <source>
        <dbReference type="PROSITE" id="PS50162"/>
    </source>
</evidence>
<evidence type="ECO:0000256" key="4">
    <source>
        <dbReference type="ARBA" id="ARBA00022840"/>
    </source>
</evidence>
<keyword evidence="2" id="KW-0547">Nucleotide-binding</keyword>